<feature type="region of interest" description="Disordered" evidence="1">
    <location>
        <begin position="34"/>
        <end position="79"/>
    </location>
</feature>
<dbReference type="PANTHER" id="PTHR34385:SF1">
    <property type="entry name" value="PEPTIDOGLYCAN L-ALANYL-D-GLUTAMATE ENDOPEPTIDASE CWLK"/>
    <property type="match status" value="1"/>
</dbReference>
<dbReference type="SUPFAM" id="SSF55166">
    <property type="entry name" value="Hedgehog/DD-peptidase"/>
    <property type="match status" value="1"/>
</dbReference>
<dbReference type="InterPro" id="IPR009045">
    <property type="entry name" value="Zn_M74/Hedgehog-like"/>
</dbReference>
<name>A0ABV5PMW9_STRCM</name>
<dbReference type="InterPro" id="IPR052179">
    <property type="entry name" value="DD-CPase-like"/>
</dbReference>
<dbReference type="Gene3D" id="3.30.1380.10">
    <property type="match status" value="1"/>
</dbReference>
<dbReference type="EMBL" id="JBHMCR010000022">
    <property type="protein sequence ID" value="MFB9524526.1"/>
    <property type="molecule type" value="Genomic_DNA"/>
</dbReference>
<reference evidence="3 4" key="1">
    <citation type="submission" date="2024-09" db="EMBL/GenBank/DDBJ databases">
        <authorList>
            <person name="Sun Q."/>
            <person name="Mori K."/>
        </authorList>
    </citation>
    <scope>NUCLEOTIDE SEQUENCE [LARGE SCALE GENOMIC DNA]</scope>
    <source>
        <strain evidence="3 4">JCM 4362</strain>
    </source>
</reference>
<evidence type="ECO:0000313" key="4">
    <source>
        <dbReference type="Proteomes" id="UP001589718"/>
    </source>
</evidence>
<accession>A0ABV5PMW9</accession>
<evidence type="ECO:0000259" key="2">
    <source>
        <dbReference type="Pfam" id="PF02557"/>
    </source>
</evidence>
<gene>
    <name evidence="3" type="ORF">ACFFTU_31780</name>
</gene>
<protein>
    <submittedName>
        <fullName evidence="3">M15 family metallopeptidase</fullName>
    </submittedName>
</protein>
<proteinExistence type="predicted"/>
<dbReference type="InterPro" id="IPR003709">
    <property type="entry name" value="VanY-like_core_dom"/>
</dbReference>
<dbReference type="Pfam" id="PF02557">
    <property type="entry name" value="VanY"/>
    <property type="match status" value="1"/>
</dbReference>
<organism evidence="3 4">
    <name type="scientific">Streptomyces cremeus</name>
    <dbReference type="NCBI Taxonomy" id="66881"/>
    <lineage>
        <taxon>Bacteria</taxon>
        <taxon>Bacillati</taxon>
        <taxon>Actinomycetota</taxon>
        <taxon>Actinomycetes</taxon>
        <taxon>Kitasatosporales</taxon>
        <taxon>Streptomycetaceae</taxon>
        <taxon>Streptomyces</taxon>
    </lineage>
</organism>
<dbReference type="Proteomes" id="UP001589718">
    <property type="component" value="Unassembled WGS sequence"/>
</dbReference>
<sequence length="214" mass="22278">MRETDRGRAGWTAAGALALAAALGVSGVVALSATSDGGTGVREEGRGAVAAPPRVPGSVGPNGDGAADAGDGSIPVARQLTPFDTGHSALRRLDPVLLAAVQSAAKDAEQDGVDLFVTSGWRSRGYQQRLLDEAVRKHGSVAEARKFVETPDGSRHVRGQAIDIGPARADEWLIREGARYGLCQIYANEPWHFEVREVGGGRCPEMRGDAAGQG</sequence>
<comment type="caution">
    <text evidence="3">The sequence shown here is derived from an EMBL/GenBank/DDBJ whole genome shotgun (WGS) entry which is preliminary data.</text>
</comment>
<evidence type="ECO:0000313" key="3">
    <source>
        <dbReference type="EMBL" id="MFB9524526.1"/>
    </source>
</evidence>
<dbReference type="RefSeq" id="WP_380837848.1">
    <property type="nucleotide sequence ID" value="NZ_JBHMCR010000022.1"/>
</dbReference>
<keyword evidence="4" id="KW-1185">Reference proteome</keyword>
<evidence type="ECO:0000256" key="1">
    <source>
        <dbReference type="SAM" id="MobiDB-lite"/>
    </source>
</evidence>
<feature type="domain" description="D-alanyl-D-alanine carboxypeptidase-like core" evidence="2">
    <location>
        <begin position="92"/>
        <end position="171"/>
    </location>
</feature>
<dbReference type="PANTHER" id="PTHR34385">
    <property type="entry name" value="D-ALANYL-D-ALANINE CARBOXYPEPTIDASE"/>
    <property type="match status" value="1"/>
</dbReference>
<dbReference type="CDD" id="cd14846">
    <property type="entry name" value="Peptidase_M15_like"/>
    <property type="match status" value="1"/>
</dbReference>